<organism evidence="2">
    <name type="scientific">Arundo donax</name>
    <name type="common">Giant reed</name>
    <name type="synonym">Donax arundinaceus</name>
    <dbReference type="NCBI Taxonomy" id="35708"/>
    <lineage>
        <taxon>Eukaryota</taxon>
        <taxon>Viridiplantae</taxon>
        <taxon>Streptophyta</taxon>
        <taxon>Embryophyta</taxon>
        <taxon>Tracheophyta</taxon>
        <taxon>Spermatophyta</taxon>
        <taxon>Magnoliopsida</taxon>
        <taxon>Liliopsida</taxon>
        <taxon>Poales</taxon>
        <taxon>Poaceae</taxon>
        <taxon>PACMAD clade</taxon>
        <taxon>Arundinoideae</taxon>
        <taxon>Arundineae</taxon>
        <taxon>Arundo</taxon>
    </lineage>
</organism>
<dbReference type="AlphaFoldDB" id="A0A0A9F5Y9"/>
<reference evidence="2" key="2">
    <citation type="journal article" date="2015" name="Data Brief">
        <title>Shoot transcriptome of the giant reed, Arundo donax.</title>
        <authorList>
            <person name="Barrero R.A."/>
            <person name="Guerrero F.D."/>
            <person name="Moolhuijzen P."/>
            <person name="Goolsby J.A."/>
            <person name="Tidwell J."/>
            <person name="Bellgard S.E."/>
            <person name="Bellgard M.I."/>
        </authorList>
    </citation>
    <scope>NUCLEOTIDE SEQUENCE</scope>
    <source>
        <tissue evidence="2">Shoot tissue taken approximately 20 cm above the soil surface</tissue>
    </source>
</reference>
<dbReference type="EMBL" id="GBRH01194218">
    <property type="protein sequence ID" value="JAE03678.1"/>
    <property type="molecule type" value="Transcribed_RNA"/>
</dbReference>
<evidence type="ECO:0000313" key="2">
    <source>
        <dbReference type="EMBL" id="JAE03678.1"/>
    </source>
</evidence>
<reference evidence="2" key="1">
    <citation type="submission" date="2014-09" db="EMBL/GenBank/DDBJ databases">
        <authorList>
            <person name="Magalhaes I.L.F."/>
            <person name="Oliveira U."/>
            <person name="Santos F.R."/>
            <person name="Vidigal T.H.D.A."/>
            <person name="Brescovit A.D."/>
            <person name="Santos A.J."/>
        </authorList>
    </citation>
    <scope>NUCLEOTIDE SEQUENCE</scope>
    <source>
        <tissue evidence="2">Shoot tissue taken approximately 20 cm above the soil surface</tissue>
    </source>
</reference>
<accession>A0A0A9F5Y9</accession>
<sequence>MSRPAPGHSHSPSSSQRARRPLTSSPWPPRIRTPAPQSAKPRGGDRRAYGRVVMGCPAPGRCHPILMRPPQPPSECCRPLDQVGTGCRPFESGPCCLAQCAVLQLQHGDPQPSDLLHGLSAFHLLSSKWSRNLDEHLVQFSF</sequence>
<evidence type="ECO:0000256" key="1">
    <source>
        <dbReference type="SAM" id="MobiDB-lite"/>
    </source>
</evidence>
<protein>
    <submittedName>
        <fullName evidence="2">Uncharacterized protein</fullName>
    </submittedName>
</protein>
<feature type="region of interest" description="Disordered" evidence="1">
    <location>
        <begin position="1"/>
        <end position="50"/>
    </location>
</feature>
<name>A0A0A9F5Y9_ARUDO</name>
<feature type="compositionally biased region" description="Low complexity" evidence="1">
    <location>
        <begin position="1"/>
        <end position="16"/>
    </location>
</feature>
<proteinExistence type="predicted"/>